<dbReference type="RefSeq" id="WP_244925388.1">
    <property type="nucleotide sequence ID" value="NZ_CP033325.1"/>
</dbReference>
<evidence type="ECO:0000313" key="5">
    <source>
        <dbReference type="EMBL" id="MFC4553801.1"/>
    </source>
</evidence>
<protein>
    <recommendedName>
        <fullName evidence="3">Pyridine nucleotide-disulfide oxidoreductase domain-containing protein 2</fullName>
    </recommendedName>
</protein>
<proteinExistence type="predicted"/>
<reference evidence="6" key="1">
    <citation type="journal article" date="2019" name="Int. J. Syst. Evol. Microbiol.">
        <title>The Global Catalogue of Microorganisms (GCM) 10K type strain sequencing project: providing services to taxonomists for standard genome sequencing and annotation.</title>
        <authorList>
            <consortium name="The Broad Institute Genomics Platform"/>
            <consortium name="The Broad Institute Genome Sequencing Center for Infectious Disease"/>
            <person name="Wu L."/>
            <person name="Ma J."/>
        </authorList>
    </citation>
    <scope>NUCLEOTIDE SEQUENCE [LARGE SCALE GENOMIC DNA]</scope>
    <source>
        <strain evidence="6">JCM 3369</strain>
    </source>
</reference>
<evidence type="ECO:0000256" key="2">
    <source>
        <dbReference type="ARBA" id="ARBA00038825"/>
    </source>
</evidence>
<dbReference type="SUPFAM" id="SSF51905">
    <property type="entry name" value="FAD/NAD(P)-binding domain"/>
    <property type="match status" value="1"/>
</dbReference>
<keyword evidence="6" id="KW-1185">Reference proteome</keyword>
<comment type="subunit">
    <text evidence="2">Interacts with COX5B; this interaction may contribute to localize PYROXD2 to the inner face of the inner mitochondrial membrane.</text>
</comment>
<feature type="domain" description="Amine oxidase" evidence="4">
    <location>
        <begin position="2"/>
        <end position="230"/>
    </location>
</feature>
<dbReference type="InterPro" id="IPR002937">
    <property type="entry name" value="Amino_oxidase"/>
</dbReference>
<organism evidence="5 6">
    <name type="scientific">Georgenia faecalis</name>
    <dbReference type="NCBI Taxonomy" id="2483799"/>
    <lineage>
        <taxon>Bacteria</taxon>
        <taxon>Bacillati</taxon>
        <taxon>Actinomycetota</taxon>
        <taxon>Actinomycetes</taxon>
        <taxon>Micrococcales</taxon>
        <taxon>Bogoriellaceae</taxon>
        <taxon>Georgenia</taxon>
    </lineage>
</organism>
<dbReference type="PANTHER" id="PTHR10668:SF105">
    <property type="entry name" value="DEHYDROGENASE-RELATED"/>
    <property type="match status" value="1"/>
</dbReference>
<dbReference type="InterPro" id="IPR036188">
    <property type="entry name" value="FAD/NAD-bd_sf"/>
</dbReference>
<dbReference type="Proteomes" id="UP001595955">
    <property type="component" value="Unassembled WGS sequence"/>
</dbReference>
<dbReference type="Pfam" id="PF01593">
    <property type="entry name" value="Amino_oxidase"/>
    <property type="match status" value="1"/>
</dbReference>
<evidence type="ECO:0000313" key="6">
    <source>
        <dbReference type="Proteomes" id="UP001595955"/>
    </source>
</evidence>
<gene>
    <name evidence="5" type="ORF">ACFO3F_00950</name>
</gene>
<evidence type="ECO:0000256" key="1">
    <source>
        <dbReference type="ARBA" id="ARBA00037217"/>
    </source>
</evidence>
<evidence type="ECO:0000256" key="3">
    <source>
        <dbReference type="ARBA" id="ARBA00040298"/>
    </source>
</evidence>
<dbReference type="PANTHER" id="PTHR10668">
    <property type="entry name" value="PHYTOENE DEHYDROGENASE"/>
    <property type="match status" value="1"/>
</dbReference>
<evidence type="ECO:0000259" key="4">
    <source>
        <dbReference type="Pfam" id="PF01593"/>
    </source>
</evidence>
<accession>A0ABV9D569</accession>
<comment type="function">
    <text evidence="1">Probable oxidoreductase that may play a role as regulator of mitochondrial function.</text>
</comment>
<comment type="caution">
    <text evidence="5">The sequence shown here is derived from an EMBL/GenBank/DDBJ whole genome shotgun (WGS) entry which is preliminary data.</text>
</comment>
<name>A0ABV9D569_9MICO</name>
<sequence length="469" mass="49027">MARAGLDVLLLEAEDTLGGGARTRDLGLAPGVVHDICSAVHPMALASPFLRAFDLPARGVELRVPEVSYAQPLDGGRAALAYRDLERTVDALGADGPAWRSLMAPLAAAPEVVTALALGDKRSLPREVLSGEGVRTAVAFGLRVLEQGTPAWGARFRGEEAPALLTGVASHAITPMPSLASAGVALLLGSLAHGPGWPLPVGGSQAIVDALVADLHAHGGQTRTGTRVRSWRELPRARAYLFDTTPRALAAIWGARMPSRVRESFARARYGNAAAKVDFVLSGPVPWAHPEVGRAGTVHLGGTRAQTAAAEAAVNAGRHAEHPVVLVSDPTLTSPERAVGGLRPLWTYAHVPAGSPRDVTEDITAEIERFAPGFRDVVVASRCVPAARMSEENANYVGGDIAAGEITFWRMFARPRAALDPFATGIPGVYLSSSSAPPGPGVHGLSGWYAAARALRSRFGIDTLPDLAP</sequence>
<dbReference type="EMBL" id="JBHSGF010000001">
    <property type="protein sequence ID" value="MFC4553801.1"/>
    <property type="molecule type" value="Genomic_DNA"/>
</dbReference>